<dbReference type="RefSeq" id="WP_269886078.1">
    <property type="nucleotide sequence ID" value="NZ_JAQAGZ010000041.1"/>
</dbReference>
<dbReference type="EMBL" id="JAQAGZ010000041">
    <property type="protein sequence ID" value="MCZ8517552.1"/>
    <property type="molecule type" value="Genomic_DNA"/>
</dbReference>
<keyword evidence="2" id="KW-1185">Reference proteome</keyword>
<protein>
    <submittedName>
        <fullName evidence="1">Uncharacterized protein</fullName>
    </submittedName>
</protein>
<name>A0ABT4QL65_9BACL</name>
<dbReference type="Proteomes" id="UP001527882">
    <property type="component" value="Unassembled WGS sequence"/>
</dbReference>
<sequence length="51" mass="5885">MPNIQLPDRFLSPGRFRKLFLAEQRGLERAGAAFLEKPPEIRYNDAVGRLE</sequence>
<evidence type="ECO:0000313" key="1">
    <source>
        <dbReference type="EMBL" id="MCZ8517552.1"/>
    </source>
</evidence>
<reference evidence="1 2" key="1">
    <citation type="submission" date="2022-12" db="EMBL/GenBank/DDBJ databases">
        <title>Draft genome sequence of Paenibacillus sp. dW9.</title>
        <authorList>
            <person name="Choi E.-W."/>
            <person name="Kim D.-U."/>
        </authorList>
    </citation>
    <scope>NUCLEOTIDE SEQUENCE [LARGE SCALE GENOMIC DNA]</scope>
    <source>
        <strain evidence="2">dW9</strain>
    </source>
</reference>
<comment type="caution">
    <text evidence="1">The sequence shown here is derived from an EMBL/GenBank/DDBJ whole genome shotgun (WGS) entry which is preliminary data.</text>
</comment>
<organism evidence="1 2">
    <name type="scientific">Paenibacillus gyeongsangnamensis</name>
    <dbReference type="NCBI Taxonomy" id="3388067"/>
    <lineage>
        <taxon>Bacteria</taxon>
        <taxon>Bacillati</taxon>
        <taxon>Bacillota</taxon>
        <taxon>Bacilli</taxon>
        <taxon>Bacillales</taxon>
        <taxon>Paenibacillaceae</taxon>
        <taxon>Paenibacillus</taxon>
    </lineage>
</organism>
<evidence type="ECO:0000313" key="2">
    <source>
        <dbReference type="Proteomes" id="UP001527882"/>
    </source>
</evidence>
<gene>
    <name evidence="1" type="ORF">O9H85_35495</name>
</gene>
<accession>A0ABT4QL65</accession>
<proteinExistence type="predicted"/>